<dbReference type="PANTHER" id="PTHR11439">
    <property type="entry name" value="GAG-POL-RELATED RETROTRANSPOSON"/>
    <property type="match status" value="1"/>
</dbReference>
<name>A0A1U8Q9B3_NELNU</name>
<dbReference type="RefSeq" id="XP_019055177.1">
    <property type="nucleotide sequence ID" value="XM_019199632.1"/>
</dbReference>
<sequence>MVLLRHGVHPRSSGLVLSQQQYTANLLKQSHMDLAKPLSIPMVGSCKLTKFDGSSLSDPSEYRSTIGALQYLTFTRPDIAYSVNKVYQFLYSPTSNHWAAVRRILWYLKGTIDHGLFFDSSSAPLSLQAFSDADWAGCPDDRWST</sequence>
<accession>A0A1U8Q9B3</accession>
<dbReference type="AlphaFoldDB" id="A0A1U8Q9B3"/>
<reference evidence="2" key="1">
    <citation type="submission" date="2025-08" db="UniProtKB">
        <authorList>
            <consortium name="RefSeq"/>
        </authorList>
    </citation>
    <scope>IDENTIFICATION</scope>
</reference>
<dbReference type="InParanoid" id="A0A1U8Q9B3"/>
<dbReference type="PANTHER" id="PTHR11439:SF467">
    <property type="entry name" value="INTEGRASE CATALYTIC DOMAIN-CONTAINING PROTEIN"/>
    <property type="match status" value="1"/>
</dbReference>
<evidence type="ECO:0000313" key="2">
    <source>
        <dbReference type="RefSeq" id="XP_019055177.1"/>
    </source>
</evidence>
<dbReference type="Proteomes" id="UP000189703">
    <property type="component" value="Unplaced"/>
</dbReference>
<dbReference type="GeneID" id="109115498"/>
<evidence type="ECO:0000313" key="1">
    <source>
        <dbReference type="Proteomes" id="UP000189703"/>
    </source>
</evidence>
<dbReference type="STRING" id="4432.A0A1U8Q9B3"/>
<dbReference type="OrthoDB" id="1931513at2759"/>
<dbReference type="OMA" id="CDANWAL"/>
<dbReference type="KEGG" id="nnu:109115498"/>
<proteinExistence type="predicted"/>
<keyword evidence="1" id="KW-1185">Reference proteome</keyword>
<gene>
    <name evidence="2" type="primary">LOC109115498</name>
</gene>
<protein>
    <submittedName>
        <fullName evidence="2">Uncharacterized protein LOC109115498</fullName>
    </submittedName>
</protein>
<organism evidence="1 2">
    <name type="scientific">Nelumbo nucifera</name>
    <name type="common">Sacred lotus</name>
    <dbReference type="NCBI Taxonomy" id="4432"/>
    <lineage>
        <taxon>Eukaryota</taxon>
        <taxon>Viridiplantae</taxon>
        <taxon>Streptophyta</taxon>
        <taxon>Embryophyta</taxon>
        <taxon>Tracheophyta</taxon>
        <taxon>Spermatophyta</taxon>
        <taxon>Magnoliopsida</taxon>
        <taxon>Proteales</taxon>
        <taxon>Nelumbonaceae</taxon>
        <taxon>Nelumbo</taxon>
    </lineage>
</organism>